<dbReference type="Pfam" id="PF00400">
    <property type="entry name" value="WD40"/>
    <property type="match status" value="2"/>
</dbReference>
<keyword evidence="1" id="KW-0853">WD repeat</keyword>
<dbReference type="Pfam" id="PF24782">
    <property type="entry name" value="WD40_MABP1-WDR62_2nd"/>
    <property type="match status" value="1"/>
</dbReference>
<feature type="compositionally biased region" description="Acidic residues" evidence="2">
    <location>
        <begin position="1345"/>
        <end position="1354"/>
    </location>
</feature>
<proteinExistence type="predicted"/>
<accession>A0A1Y1ZCU1</accession>
<evidence type="ECO:0000256" key="2">
    <source>
        <dbReference type="SAM" id="MobiDB-lite"/>
    </source>
</evidence>
<dbReference type="InterPro" id="IPR015943">
    <property type="entry name" value="WD40/YVTN_repeat-like_dom_sf"/>
</dbReference>
<reference evidence="4 5" key="1">
    <citation type="submission" date="2016-07" db="EMBL/GenBank/DDBJ databases">
        <title>Pervasive Adenine N6-methylation of Active Genes in Fungi.</title>
        <authorList>
            <consortium name="DOE Joint Genome Institute"/>
            <person name="Mondo S.J."/>
            <person name="Dannebaum R.O."/>
            <person name="Kuo R.C."/>
            <person name="Labutti K."/>
            <person name="Haridas S."/>
            <person name="Kuo A."/>
            <person name="Salamov A."/>
            <person name="Ahrendt S.R."/>
            <person name="Lipzen A."/>
            <person name="Sullivan W."/>
            <person name="Andreopoulos W.B."/>
            <person name="Clum A."/>
            <person name="Lindquist E."/>
            <person name="Daum C."/>
            <person name="Ramamoorthy G.K."/>
            <person name="Gryganskyi A."/>
            <person name="Culley D."/>
            <person name="Magnuson J.K."/>
            <person name="James T.Y."/>
            <person name="O'Malley M.A."/>
            <person name="Stajich J.E."/>
            <person name="Spatafora J.W."/>
            <person name="Visel A."/>
            <person name="Grigoriev I.V."/>
        </authorList>
    </citation>
    <scope>NUCLEOTIDE SEQUENCE [LARGE SCALE GENOMIC DNA]</scope>
    <source>
        <strain evidence="4 5">CBS 931.73</strain>
    </source>
</reference>
<sequence length="1354" mass="149185">MFNFFEPLPKKRTPSRPPLPTSTKRTRKDAKPPSAVLEHVLGLTTTKNSNFAVHPSQDIVAYAAGCAVVLYNYRKNKQLHFLQVDPDAVSIAQESSTSESTGGQAQSKMALMNSPKAISCLTFSPDGSHLAVGETGFQPRVLVWDWRNDTLISELKGHKYGILNLAFSPNGKILVSVGFQHDGFLNAWNWKSGAKIASNKVSSKVHALSFASDSSYCVTAGLRHIKYWYFEDKPNSGKNSQLKIMTGRPGILGDLSNNTFVDAVTRKSADGVNYTYFVTTSGLLCQFGEKRVVEKWIDLQVGKAYSININDKYIVCGCENGVVRLFEPESLNYAGTLPKPHPLGVNINTQEFIQEPNSTDVFPDAVAVRITHDGDKVAVVYSDRSIYIWDIKSLDKIGKYRSSLYHSGCVWGVELFPSLGDSAVMEESSIDIPLNSFVTYSADGTIRFWNLDGQSSQATSTPNRASSPNSAKGPAKRNPYSRELLEIIYTSTDKGLLKKNGSSANDGSAAQAQNRKPGGIRTLSISPDGKYIASGDREGNLRLHDLSTMEQIGFQEAHNGDILSIDFSKPYDQDSFLVATAGRDRLIHVFDINESLKLIQTLDDHSAAITSTKFAMGGQVLISSATDQSIIFRKASEHFDTPYFVSYKKHCAKASIYDMDIDPTENYITPITQDKRFHVFEVESGKQEISHRPKSLDENGSDTNFIRVAMDPSGSYVAISCSDKCIRVYDIRSAEMITKLSGHSEQITSLKFSHDCSKLITTSGDGCIFVWKLAPSWTRQMVLNKHKLIYAPKTISWTSSAPQDDQDIEEHIAFHPTGELPPEPGFSSTENDLPLWAVGGSSLPTVKRSELINPAVLKGQWAQRAAGGGIVLFSEDSPNRPFARMGIPDVRYTPEPESYMDYDDEDGAQIRSMLNGSSPSVVKTQTLKDQDESSDDEPLDSVIYVDRKSIDPTTPAATFKVKVQDPKELVKSQSNSEEEAVPEEHASGSEEDEIFKTPAAHLYNYFDIDESPEGSPSDGPREDLRKSISAKFLSASTLPDGSDDVDTPGKKELVHKFTAVSLDTDKKPSGHETPNQSPAVFRRKRANSVDSPFSPKSLPTSVNNRRRNTPRVATSARRPLGVMGVLSARRMGNPSESEAFSPFRSRLGIESVDRMDLDSPAVRFADSPSIIRRSLIKEMAVPDESLSSQIPMSSKERTLRNILALQHSLEKEIETHERLLRSELDKPDRDGLVVAIEKGFTSLQTRLSDLVHEEVGSESEAEVDEASNVSSPGLPTPSESLQDSPVISMAEGTEPTKVEFTHLLLQKYSDLLLSMVDSKISRSRVRRRVSSSADKSPKKQKVALDDSEAVPETC</sequence>
<feature type="compositionally biased region" description="Polar residues" evidence="2">
    <location>
        <begin position="500"/>
        <end position="514"/>
    </location>
</feature>
<feature type="compositionally biased region" description="Polar residues" evidence="2">
    <location>
        <begin position="912"/>
        <end position="925"/>
    </location>
</feature>
<feature type="region of interest" description="Disordered" evidence="2">
    <location>
        <begin position="1"/>
        <end position="34"/>
    </location>
</feature>
<dbReference type="PANTHER" id="PTHR45589:SF1">
    <property type="entry name" value="WD REPEAT DOMAIN 62, ISOFORM G"/>
    <property type="match status" value="1"/>
</dbReference>
<dbReference type="EMBL" id="MCFE01000003">
    <property type="protein sequence ID" value="ORY08103.1"/>
    <property type="molecule type" value="Genomic_DNA"/>
</dbReference>
<dbReference type="PROSITE" id="PS50294">
    <property type="entry name" value="WD_REPEATS_REGION"/>
    <property type="match status" value="1"/>
</dbReference>
<protein>
    <submittedName>
        <fullName evidence="4">WD40 repeat-like protein</fullName>
    </submittedName>
</protein>
<dbReference type="Proteomes" id="UP000193498">
    <property type="component" value="Unassembled WGS sequence"/>
</dbReference>
<dbReference type="InterPro" id="IPR036322">
    <property type="entry name" value="WD40_repeat_dom_sf"/>
</dbReference>
<feature type="region of interest" description="Disordered" evidence="2">
    <location>
        <begin position="1324"/>
        <end position="1354"/>
    </location>
</feature>
<feature type="compositionally biased region" description="Acidic residues" evidence="2">
    <location>
        <begin position="1256"/>
        <end position="1265"/>
    </location>
</feature>
<feature type="region of interest" description="Disordered" evidence="2">
    <location>
        <begin position="499"/>
        <end position="523"/>
    </location>
</feature>
<keyword evidence="5" id="KW-1185">Reference proteome</keyword>
<dbReference type="Gene3D" id="2.130.10.10">
    <property type="entry name" value="YVTN repeat-like/Quinoprotein amine dehydrogenase"/>
    <property type="match status" value="4"/>
</dbReference>
<feature type="compositionally biased region" description="Polar residues" evidence="2">
    <location>
        <begin position="454"/>
        <end position="470"/>
    </location>
</feature>
<gene>
    <name evidence="4" type="ORF">K493DRAFT_309913</name>
</gene>
<evidence type="ECO:0000256" key="1">
    <source>
        <dbReference type="PROSITE-ProRule" id="PRU00221"/>
    </source>
</evidence>
<dbReference type="InterPro" id="IPR001680">
    <property type="entry name" value="WD40_rpt"/>
</dbReference>
<feature type="domain" description="MABP1/WDR62 second WD40" evidence="3">
    <location>
        <begin position="410"/>
        <end position="773"/>
    </location>
</feature>
<dbReference type="PANTHER" id="PTHR45589">
    <property type="entry name" value="WD REPEAT DOMAIN 62, ISOFORM G"/>
    <property type="match status" value="1"/>
</dbReference>
<evidence type="ECO:0000313" key="5">
    <source>
        <dbReference type="Proteomes" id="UP000193498"/>
    </source>
</evidence>
<feature type="region of interest" description="Disordered" evidence="2">
    <location>
        <begin position="910"/>
        <end position="941"/>
    </location>
</feature>
<evidence type="ECO:0000259" key="3">
    <source>
        <dbReference type="Pfam" id="PF24782"/>
    </source>
</evidence>
<dbReference type="SMART" id="SM00320">
    <property type="entry name" value="WD40"/>
    <property type="match status" value="11"/>
</dbReference>
<organism evidence="4 5">
    <name type="scientific">Basidiobolus meristosporus CBS 931.73</name>
    <dbReference type="NCBI Taxonomy" id="1314790"/>
    <lineage>
        <taxon>Eukaryota</taxon>
        <taxon>Fungi</taxon>
        <taxon>Fungi incertae sedis</taxon>
        <taxon>Zoopagomycota</taxon>
        <taxon>Entomophthoromycotina</taxon>
        <taxon>Basidiobolomycetes</taxon>
        <taxon>Basidiobolales</taxon>
        <taxon>Basidiobolaceae</taxon>
        <taxon>Basidiobolus</taxon>
    </lineage>
</organism>
<dbReference type="InterPro" id="IPR052779">
    <property type="entry name" value="WDR62"/>
</dbReference>
<dbReference type="InterPro" id="IPR056162">
    <property type="entry name" value="WD40_MABP1-WDR62_2nd"/>
</dbReference>
<feature type="repeat" description="WD" evidence="1">
    <location>
        <begin position="740"/>
        <end position="773"/>
    </location>
</feature>
<feature type="region of interest" description="Disordered" evidence="2">
    <location>
        <begin position="1251"/>
        <end position="1283"/>
    </location>
</feature>
<feature type="region of interest" description="Disordered" evidence="2">
    <location>
        <begin position="454"/>
        <end position="477"/>
    </location>
</feature>
<dbReference type="SUPFAM" id="SSF50978">
    <property type="entry name" value="WD40 repeat-like"/>
    <property type="match status" value="2"/>
</dbReference>
<comment type="caution">
    <text evidence="4">The sequence shown here is derived from an EMBL/GenBank/DDBJ whole genome shotgun (WGS) entry which is preliminary data.</text>
</comment>
<feature type="compositionally biased region" description="Polar residues" evidence="2">
    <location>
        <begin position="1267"/>
        <end position="1283"/>
    </location>
</feature>
<feature type="region of interest" description="Disordered" evidence="2">
    <location>
        <begin position="965"/>
        <end position="993"/>
    </location>
</feature>
<name>A0A1Y1ZCU1_9FUNG</name>
<dbReference type="InParanoid" id="A0A1Y1ZCU1"/>
<evidence type="ECO:0000313" key="4">
    <source>
        <dbReference type="EMBL" id="ORY08103.1"/>
    </source>
</evidence>
<feature type="region of interest" description="Disordered" evidence="2">
    <location>
        <begin position="1061"/>
        <end position="1113"/>
    </location>
</feature>
<dbReference type="PROSITE" id="PS50082">
    <property type="entry name" value="WD_REPEATS_2"/>
    <property type="match status" value="1"/>
</dbReference>
<dbReference type="OrthoDB" id="6252103at2759"/>